<proteinExistence type="predicted"/>
<dbReference type="EMBL" id="CP039349">
    <property type="protein sequence ID" value="QCD94148.1"/>
    <property type="molecule type" value="Genomic_DNA"/>
</dbReference>
<dbReference type="AlphaFoldDB" id="A0A4D6M0N4"/>
<gene>
    <name evidence="1" type="ORF">DEO72_LG5g2228</name>
</gene>
<accession>A0A4D6M0N4</accession>
<evidence type="ECO:0000313" key="2">
    <source>
        <dbReference type="Proteomes" id="UP000501690"/>
    </source>
</evidence>
<reference evidence="1 2" key="1">
    <citation type="submission" date="2019-04" db="EMBL/GenBank/DDBJ databases">
        <title>An improved genome assembly and genetic linkage map for asparagus bean, Vigna unguiculata ssp. sesquipedialis.</title>
        <authorList>
            <person name="Xia Q."/>
            <person name="Zhang R."/>
            <person name="Dong Y."/>
        </authorList>
    </citation>
    <scope>NUCLEOTIDE SEQUENCE [LARGE SCALE GENOMIC DNA]</scope>
    <source>
        <tissue evidence="1">Leaf</tissue>
    </source>
</reference>
<protein>
    <submittedName>
        <fullName evidence="1">Uncharacterized protein</fullName>
    </submittedName>
</protein>
<evidence type="ECO:0000313" key="1">
    <source>
        <dbReference type="EMBL" id="QCD94148.1"/>
    </source>
</evidence>
<organism evidence="1 2">
    <name type="scientific">Vigna unguiculata</name>
    <name type="common">Cowpea</name>
    <dbReference type="NCBI Taxonomy" id="3917"/>
    <lineage>
        <taxon>Eukaryota</taxon>
        <taxon>Viridiplantae</taxon>
        <taxon>Streptophyta</taxon>
        <taxon>Embryophyta</taxon>
        <taxon>Tracheophyta</taxon>
        <taxon>Spermatophyta</taxon>
        <taxon>Magnoliopsida</taxon>
        <taxon>eudicotyledons</taxon>
        <taxon>Gunneridae</taxon>
        <taxon>Pentapetalae</taxon>
        <taxon>rosids</taxon>
        <taxon>fabids</taxon>
        <taxon>Fabales</taxon>
        <taxon>Fabaceae</taxon>
        <taxon>Papilionoideae</taxon>
        <taxon>50 kb inversion clade</taxon>
        <taxon>NPAAA clade</taxon>
        <taxon>indigoferoid/millettioid clade</taxon>
        <taxon>Phaseoleae</taxon>
        <taxon>Vigna</taxon>
    </lineage>
</organism>
<keyword evidence="2" id="KW-1185">Reference proteome</keyword>
<dbReference type="Proteomes" id="UP000501690">
    <property type="component" value="Linkage Group LG5"/>
</dbReference>
<sequence length="128" mass="14444">MWGLVPFIRKITKRRMLKSWGALDDGNAVGVVEVLEEVLPVDCVSVSLSTKPSSIPLVAIPKLKPSPKSPLLLNKVYSSKKWCKRYSLSWAIPPQAFYPPKGISIYQGGMFSHPHKESWTHHDMTIMR</sequence>
<name>A0A4D6M0N4_VIGUN</name>